<evidence type="ECO:0000313" key="2">
    <source>
        <dbReference type="Proteomes" id="UP000198877"/>
    </source>
</evidence>
<dbReference type="Proteomes" id="UP000198877">
    <property type="component" value="Unassembled WGS sequence"/>
</dbReference>
<reference evidence="2" key="1">
    <citation type="submission" date="2016-10" db="EMBL/GenBank/DDBJ databases">
        <authorList>
            <person name="Varghese N."/>
            <person name="Submissions S."/>
        </authorList>
    </citation>
    <scope>NUCLEOTIDE SEQUENCE [LARGE SCALE GENOMIC DNA]</scope>
    <source>
        <strain evidence="2">CL127</strain>
    </source>
</reference>
<organism evidence="1 2">
    <name type="scientific">Microbacterium azadirachtae</name>
    <dbReference type="NCBI Taxonomy" id="582680"/>
    <lineage>
        <taxon>Bacteria</taxon>
        <taxon>Bacillati</taxon>
        <taxon>Actinomycetota</taxon>
        <taxon>Actinomycetes</taxon>
        <taxon>Micrococcales</taxon>
        <taxon>Microbacteriaceae</taxon>
        <taxon>Microbacterium</taxon>
    </lineage>
</organism>
<dbReference type="AlphaFoldDB" id="A0A1I6FXI2"/>
<accession>A0A1I6FXI2</accession>
<proteinExistence type="predicted"/>
<protein>
    <submittedName>
        <fullName evidence="1">Uncharacterized protein</fullName>
    </submittedName>
</protein>
<evidence type="ECO:0000313" key="1">
    <source>
        <dbReference type="EMBL" id="SFR34638.1"/>
    </source>
</evidence>
<sequence>MPLTTIGLTELRFNLSYARSVDSMEMYVSSLPPQRAAVFARLAAGASELAAQKPDIRDFVFVPGYAHPTWDDGQSVLWRAIEQMMLGSPAGDDELPVIWVGYDVATRFTNKREAQGFLVTDRRLIVKDDVDLVFSKGEARQYPLAVATTGVADTARAITSEAIDGYDWNGAGSLVDEEDVEWFRELLVAAITMTLDAVANTGTPIAAAPTTASDIRGRVKELGLSPAVKYADDKTHAKHFAKFAKKMPLDADEQILACFSASTLAGPYGLMLTDRRLRSRDLGEAPVTTQRSVIEPAAVRVNPANESQIVVAPGDVHDVPSHLSAREVGALVTLIQDWADGRVG</sequence>
<gene>
    <name evidence="1" type="ORF">SAMN04488591_0470</name>
</gene>
<dbReference type="EMBL" id="FOYR01000001">
    <property type="protein sequence ID" value="SFR34638.1"/>
    <property type="molecule type" value="Genomic_DNA"/>
</dbReference>
<name>A0A1I6FXI2_9MICO</name>